<dbReference type="InterPro" id="IPR003879">
    <property type="entry name" value="Butyrophylin_SPRY"/>
</dbReference>
<feature type="domain" description="RING-type" evidence="6">
    <location>
        <begin position="16"/>
        <end position="57"/>
    </location>
</feature>
<dbReference type="Pfam" id="PF15227">
    <property type="entry name" value="zf-C3HC4_4"/>
    <property type="match status" value="1"/>
</dbReference>
<dbReference type="InterPro" id="IPR000315">
    <property type="entry name" value="Znf_B-box"/>
</dbReference>
<dbReference type="Pfam" id="PF00643">
    <property type="entry name" value="zf-B_box"/>
    <property type="match status" value="1"/>
</dbReference>
<keyword evidence="5" id="KW-0175">Coiled coil</keyword>
<dbReference type="Gene3D" id="2.60.120.920">
    <property type="match status" value="2"/>
</dbReference>
<dbReference type="InterPro" id="IPR006574">
    <property type="entry name" value="PRY"/>
</dbReference>
<dbReference type="KEGG" id="muo:115457817"/>
<evidence type="ECO:0000256" key="1">
    <source>
        <dbReference type="ARBA" id="ARBA00022723"/>
    </source>
</evidence>
<proteinExistence type="predicted"/>
<dbReference type="InterPro" id="IPR001841">
    <property type="entry name" value="Znf_RING"/>
</dbReference>
<dbReference type="PANTHER" id="PTHR24103">
    <property type="entry name" value="E3 UBIQUITIN-PROTEIN LIGASE TRIM"/>
    <property type="match status" value="1"/>
</dbReference>
<dbReference type="Proteomes" id="UP000515156">
    <property type="component" value="Chromosome 14"/>
</dbReference>
<dbReference type="Gene3D" id="3.30.40.10">
    <property type="entry name" value="Zinc/RING finger domain, C3HC4 (zinc finger)"/>
    <property type="match status" value="1"/>
</dbReference>
<dbReference type="GeneID" id="115457817"/>
<dbReference type="InterPro" id="IPR017907">
    <property type="entry name" value="Znf_RING_CS"/>
</dbReference>
<evidence type="ECO:0000259" key="7">
    <source>
        <dbReference type="PROSITE" id="PS50119"/>
    </source>
</evidence>
<organism evidence="9 10">
    <name type="scientific">Microcaecilia unicolor</name>
    <dbReference type="NCBI Taxonomy" id="1415580"/>
    <lineage>
        <taxon>Eukaryota</taxon>
        <taxon>Metazoa</taxon>
        <taxon>Chordata</taxon>
        <taxon>Craniata</taxon>
        <taxon>Vertebrata</taxon>
        <taxon>Euteleostomi</taxon>
        <taxon>Amphibia</taxon>
        <taxon>Gymnophiona</taxon>
        <taxon>Siphonopidae</taxon>
        <taxon>Microcaecilia</taxon>
    </lineage>
</organism>
<keyword evidence="1" id="KW-0479">Metal-binding</keyword>
<dbReference type="InterPro" id="IPR043136">
    <property type="entry name" value="B30.2/SPRY_sf"/>
</dbReference>
<evidence type="ECO:0000256" key="2">
    <source>
        <dbReference type="ARBA" id="ARBA00022771"/>
    </source>
</evidence>
<dbReference type="SMART" id="SM00336">
    <property type="entry name" value="BBOX"/>
    <property type="match status" value="1"/>
</dbReference>
<protein>
    <submittedName>
        <fullName evidence="10">E3 ubiquitin-protein ligase TRIM39-like</fullName>
    </submittedName>
</protein>
<dbReference type="InterPro" id="IPR001870">
    <property type="entry name" value="B30.2/SPRY"/>
</dbReference>
<dbReference type="PROSITE" id="PS50188">
    <property type="entry name" value="B302_SPRY"/>
    <property type="match status" value="1"/>
</dbReference>
<dbReference type="Gene3D" id="3.30.160.60">
    <property type="entry name" value="Classic Zinc Finger"/>
    <property type="match status" value="1"/>
</dbReference>
<reference evidence="10" key="1">
    <citation type="submission" date="2025-08" db="UniProtKB">
        <authorList>
            <consortium name="RefSeq"/>
        </authorList>
    </citation>
    <scope>IDENTIFICATION</scope>
</reference>
<evidence type="ECO:0000259" key="6">
    <source>
        <dbReference type="PROSITE" id="PS50089"/>
    </source>
</evidence>
<dbReference type="SMART" id="SM00449">
    <property type="entry name" value="SPRY"/>
    <property type="match status" value="1"/>
</dbReference>
<dbReference type="PROSITE" id="PS00518">
    <property type="entry name" value="ZF_RING_1"/>
    <property type="match status" value="1"/>
</dbReference>
<sequence>MAALSPTENLQEETTCSVCLEYFKDPVIAACGHNFCRSCITQCWKGLDKNFPCPQCRDTSQQKILIPNWQLANMTEITQQLLQKKMRKPGTIFCQKHNEALKLFCEEDEKPICVVCGLSRDHKAHAMCPVEEAEQEYKAKLQQCLSQLTSQLRDIQTQQLNEALKIGKIKTQVNVQRMVITMEFEELRRLLHEEEQVFLTRLKEEELEVQHKLNANISQLKEQSSSLEKQIAEIKEKCRQPATDFLNGVKTILSRSGSMTFPQSEVVHCELRKTSSEFLRQNFALNNIKKKLKVSMVAVTLDAETANPYLIISNDRKFARWGFKEQVLLRNPKRFDAYPCVLGCDGFSFGRHYWEVRVRNGKNWSIGVAKESVSRKGVATEHRQKNETGHWDHNSTNVCAKTASEIELKDGAKDWLLQPRRFSAVADAKLGGGTRALHQPINLNRCQASVNYISPKRKPPQKGDMVESPERGIWVLEQWNGQYRALSNPVTPLTLQKRPQKLAVYLDYGGRRLSFYDADTTEHLYTFTASFTEKVFPYFCIWNEETIDVY</sequence>
<dbReference type="InterPro" id="IPR013083">
    <property type="entry name" value="Znf_RING/FYVE/PHD"/>
</dbReference>
<dbReference type="Pfam" id="PF13765">
    <property type="entry name" value="PRY"/>
    <property type="match status" value="1"/>
</dbReference>
<dbReference type="InterPro" id="IPR013320">
    <property type="entry name" value="ConA-like_dom_sf"/>
</dbReference>
<keyword evidence="9" id="KW-1185">Reference proteome</keyword>
<dbReference type="SUPFAM" id="SSF57845">
    <property type="entry name" value="B-box zinc-binding domain"/>
    <property type="match status" value="1"/>
</dbReference>
<name>A0A6P7WSE6_9AMPH</name>
<accession>A0A6P7WSE6</accession>
<dbReference type="SMART" id="SM00184">
    <property type="entry name" value="RING"/>
    <property type="match status" value="1"/>
</dbReference>
<gene>
    <name evidence="10" type="primary">LOC115457817</name>
</gene>
<dbReference type="Pfam" id="PF00622">
    <property type="entry name" value="SPRY"/>
    <property type="match status" value="2"/>
</dbReference>
<dbReference type="PRINTS" id="PR01407">
    <property type="entry name" value="BUTYPHLNCDUF"/>
</dbReference>
<feature type="coiled-coil region" evidence="5">
    <location>
        <begin position="203"/>
        <end position="237"/>
    </location>
</feature>
<dbReference type="InterPro" id="IPR003877">
    <property type="entry name" value="SPRY_dom"/>
</dbReference>
<evidence type="ECO:0000256" key="5">
    <source>
        <dbReference type="SAM" id="Coils"/>
    </source>
</evidence>
<dbReference type="SUPFAM" id="SSF49899">
    <property type="entry name" value="Concanavalin A-like lectins/glucanases"/>
    <property type="match status" value="2"/>
</dbReference>
<dbReference type="InParanoid" id="A0A6P7WSE6"/>
<dbReference type="OrthoDB" id="654191at2759"/>
<evidence type="ECO:0000259" key="8">
    <source>
        <dbReference type="PROSITE" id="PS50188"/>
    </source>
</evidence>
<dbReference type="CDD" id="cd16594">
    <property type="entry name" value="RING-HC_TRIM7-like_C-IV"/>
    <property type="match status" value="1"/>
</dbReference>
<dbReference type="InterPro" id="IPR050143">
    <property type="entry name" value="TRIM/RBCC"/>
</dbReference>
<dbReference type="AlphaFoldDB" id="A0A6P7WSE6"/>
<dbReference type="GO" id="GO:0008270">
    <property type="term" value="F:zinc ion binding"/>
    <property type="evidence" value="ECO:0007669"/>
    <property type="project" value="UniProtKB-KW"/>
</dbReference>
<feature type="domain" description="B box-type" evidence="7">
    <location>
        <begin position="89"/>
        <end position="130"/>
    </location>
</feature>
<keyword evidence="2 4" id="KW-0863">Zinc-finger</keyword>
<evidence type="ECO:0000313" key="9">
    <source>
        <dbReference type="Proteomes" id="UP000515156"/>
    </source>
</evidence>
<evidence type="ECO:0000256" key="3">
    <source>
        <dbReference type="ARBA" id="ARBA00022833"/>
    </source>
</evidence>
<dbReference type="RefSeq" id="XP_030043298.1">
    <property type="nucleotide sequence ID" value="XM_030187438.1"/>
</dbReference>
<evidence type="ECO:0000313" key="10">
    <source>
        <dbReference type="RefSeq" id="XP_030043298.1"/>
    </source>
</evidence>
<dbReference type="PROSITE" id="PS50119">
    <property type="entry name" value="ZF_BBOX"/>
    <property type="match status" value="1"/>
</dbReference>
<dbReference type="CDD" id="cd19762">
    <property type="entry name" value="Bbox2_TRIM7-like"/>
    <property type="match status" value="1"/>
</dbReference>
<evidence type="ECO:0000256" key="4">
    <source>
        <dbReference type="PROSITE-ProRule" id="PRU00024"/>
    </source>
</evidence>
<dbReference type="PROSITE" id="PS50089">
    <property type="entry name" value="ZF_RING_2"/>
    <property type="match status" value="1"/>
</dbReference>
<feature type="domain" description="B30.2/SPRY" evidence="8">
    <location>
        <begin position="279"/>
        <end position="550"/>
    </location>
</feature>
<dbReference type="SMART" id="SM00589">
    <property type="entry name" value="PRY"/>
    <property type="match status" value="1"/>
</dbReference>
<keyword evidence="3" id="KW-0862">Zinc</keyword>
<dbReference type="SUPFAM" id="SSF57850">
    <property type="entry name" value="RING/U-box"/>
    <property type="match status" value="1"/>
</dbReference>